<dbReference type="PANTHER" id="PTHR30292">
    <property type="entry name" value="UNCHARACTERIZED PROTEIN YBGL-RELATED"/>
    <property type="match status" value="1"/>
</dbReference>
<dbReference type="Gene3D" id="3.20.20.370">
    <property type="entry name" value="Glycoside hydrolase/deacetylase"/>
    <property type="match status" value="1"/>
</dbReference>
<dbReference type="GO" id="GO:0005975">
    <property type="term" value="P:carbohydrate metabolic process"/>
    <property type="evidence" value="ECO:0007669"/>
    <property type="project" value="InterPro"/>
</dbReference>
<sequence>MKRIDINADVGESYGAFTIGHDEDLFQYITSANIACGFHAGDFNVIHDTVR</sequence>
<dbReference type="Proteomes" id="UP001285636">
    <property type="component" value="Unassembled WGS sequence"/>
</dbReference>
<name>A0AAJ2NTR8_ALKPS</name>
<dbReference type="AlphaFoldDB" id="A0AAJ2NTR8"/>
<dbReference type="Pfam" id="PF03746">
    <property type="entry name" value="LamB_YcsF"/>
    <property type="match status" value="1"/>
</dbReference>
<proteinExistence type="predicted"/>
<protein>
    <submittedName>
        <fullName evidence="1">LamB/YcsF family protein</fullName>
    </submittedName>
</protein>
<dbReference type="InterPro" id="IPR005501">
    <property type="entry name" value="LamB/YcsF/PxpA-like"/>
</dbReference>
<evidence type="ECO:0000313" key="1">
    <source>
        <dbReference type="EMBL" id="MDV2888353.1"/>
    </source>
</evidence>
<dbReference type="InterPro" id="IPR011330">
    <property type="entry name" value="Glyco_hydro/deAcase_b/a-brl"/>
</dbReference>
<gene>
    <name evidence="1" type="ORF">RYX45_24645</name>
</gene>
<accession>A0AAJ2NTR8</accession>
<feature type="non-terminal residue" evidence="1">
    <location>
        <position position="51"/>
    </location>
</feature>
<dbReference type="SUPFAM" id="SSF88713">
    <property type="entry name" value="Glycoside hydrolase/deacetylase"/>
    <property type="match status" value="1"/>
</dbReference>
<reference evidence="1" key="1">
    <citation type="submission" date="2023-10" db="EMBL/GenBank/DDBJ databases">
        <title>Screening of Alkalihalophilus pseudofirmusBZ-TG-HK211 and Its Alleviation of Salt Stress on Rapeseed Growth.</title>
        <authorList>
            <person name="Zhao B."/>
            <person name="Guo T."/>
        </authorList>
    </citation>
    <scope>NUCLEOTIDE SEQUENCE</scope>
    <source>
        <strain evidence="1">BZ-TG-HK211</strain>
    </source>
</reference>
<dbReference type="PANTHER" id="PTHR30292:SF0">
    <property type="entry name" value="5-OXOPROLINASE SUBUNIT A"/>
    <property type="match status" value="1"/>
</dbReference>
<dbReference type="RefSeq" id="WP_323468290.1">
    <property type="nucleotide sequence ID" value="NZ_JAWJAY010001330.1"/>
</dbReference>
<organism evidence="1 2">
    <name type="scientific">Alkalihalophilus pseudofirmus</name>
    <name type="common">Bacillus pseudofirmus</name>
    <dbReference type="NCBI Taxonomy" id="79885"/>
    <lineage>
        <taxon>Bacteria</taxon>
        <taxon>Bacillati</taxon>
        <taxon>Bacillota</taxon>
        <taxon>Bacilli</taxon>
        <taxon>Bacillales</taxon>
        <taxon>Bacillaceae</taxon>
        <taxon>Alkalihalophilus</taxon>
    </lineage>
</organism>
<comment type="caution">
    <text evidence="1">The sequence shown here is derived from an EMBL/GenBank/DDBJ whole genome shotgun (WGS) entry which is preliminary data.</text>
</comment>
<evidence type="ECO:0000313" key="2">
    <source>
        <dbReference type="Proteomes" id="UP001285636"/>
    </source>
</evidence>
<dbReference type="EMBL" id="JAWJAY010001330">
    <property type="protein sequence ID" value="MDV2888353.1"/>
    <property type="molecule type" value="Genomic_DNA"/>
</dbReference>